<dbReference type="SUPFAM" id="SSF51556">
    <property type="entry name" value="Metallo-dependent hydrolases"/>
    <property type="match status" value="1"/>
</dbReference>
<dbReference type="PIRSF" id="PIRSF005902">
    <property type="entry name" value="DNase_TatD"/>
    <property type="match status" value="1"/>
</dbReference>
<dbReference type="EMBL" id="LRRQ01000044">
    <property type="protein sequence ID" value="OAM90901.1"/>
    <property type="molecule type" value="Genomic_DNA"/>
</dbReference>
<dbReference type="Pfam" id="PF01026">
    <property type="entry name" value="TatD_DNase"/>
    <property type="match status" value="1"/>
</dbReference>
<feature type="binding site" evidence="1">
    <location>
        <position position="9"/>
    </location>
    <ligand>
        <name>a divalent metal cation</name>
        <dbReference type="ChEBI" id="CHEBI:60240"/>
        <label>1</label>
    </ligand>
</feature>
<comment type="caution">
    <text evidence="3">The sequence shown here is derived from an EMBL/GenBank/DDBJ whole genome shotgun (WGS) entry which is preliminary data.</text>
</comment>
<keyword evidence="1" id="KW-0479">Metal-binding</keyword>
<keyword evidence="3" id="KW-0378">Hydrolase</keyword>
<evidence type="ECO:0000313" key="3">
    <source>
        <dbReference type="EMBL" id="OAM90901.1"/>
    </source>
</evidence>
<dbReference type="GO" id="GO:0046872">
    <property type="term" value="F:metal ion binding"/>
    <property type="evidence" value="ECO:0007669"/>
    <property type="project" value="UniProtKB-KW"/>
</dbReference>
<dbReference type="PANTHER" id="PTHR47176">
    <property type="entry name" value="OSJNBA0020J04.13 PROTEIN"/>
    <property type="match status" value="1"/>
</dbReference>
<organism evidence="3 4">
    <name type="scientific">Termitidicoccus mucosus</name>
    <dbReference type="NCBI Taxonomy" id="1184151"/>
    <lineage>
        <taxon>Bacteria</taxon>
        <taxon>Pseudomonadati</taxon>
        <taxon>Verrucomicrobiota</taxon>
        <taxon>Opitutia</taxon>
        <taxon>Opitutales</taxon>
        <taxon>Opitutaceae</taxon>
        <taxon>Termitidicoccus</taxon>
    </lineage>
</organism>
<feature type="binding site" evidence="1">
    <location>
        <position position="218"/>
    </location>
    <ligand>
        <name>a divalent metal cation</name>
        <dbReference type="ChEBI" id="CHEBI:60240"/>
        <label>1</label>
    </ligand>
</feature>
<feature type="binding site" evidence="1">
    <location>
        <position position="93"/>
    </location>
    <ligand>
        <name>a divalent metal cation</name>
        <dbReference type="ChEBI" id="CHEBI:60240"/>
        <label>1</label>
    </ligand>
</feature>
<evidence type="ECO:0000313" key="4">
    <source>
        <dbReference type="Proteomes" id="UP000078486"/>
    </source>
</evidence>
<gene>
    <name evidence="3" type="ORF">AW736_00110</name>
</gene>
<name>A0A178IMI4_9BACT</name>
<dbReference type="STRING" id="1184151.AW736_00110"/>
<dbReference type="RefSeq" id="WP_068768291.1">
    <property type="nucleotide sequence ID" value="NZ_CP109796.1"/>
</dbReference>
<keyword evidence="4" id="KW-1185">Reference proteome</keyword>
<dbReference type="PANTHER" id="PTHR47176:SF1">
    <property type="entry name" value="OS04G0577500 PROTEIN"/>
    <property type="match status" value="1"/>
</dbReference>
<dbReference type="InterPro" id="IPR001130">
    <property type="entry name" value="TatD-like"/>
</dbReference>
<dbReference type="Gene3D" id="3.20.20.140">
    <property type="entry name" value="Metal-dependent hydrolases"/>
    <property type="match status" value="1"/>
</dbReference>
<evidence type="ECO:0000256" key="2">
    <source>
        <dbReference type="SAM" id="MobiDB-lite"/>
    </source>
</evidence>
<sequence length="281" mass="30678">MQFFDAHNHLHDPWLEPHLDDLAAQLPALGLRRAVANGTCEDDWPAVSDLSLRLPWVVPSFGLHPWHAGNRSPHWLDRLRAALAAHPAAHVGEVGLDRWMLDRARPDDPRLAGLRRSPPDEQREILAAQLALAAGHGRAATIHCLDAWGALVDLLEGTPVPARGFLLHAYAGPVEMVPRFVRLGAYFSFNTAFIHDPRKRHAATFAAVPAERLLAETDAPAMPPPSSSRPHQLPPAPSGETINHPANIVAAYTVLATIRGLPVERLADQLALNFQKLFGPA</sequence>
<feature type="binding site" evidence="1">
    <location>
        <position position="7"/>
    </location>
    <ligand>
        <name>a divalent metal cation</name>
        <dbReference type="ChEBI" id="CHEBI:60240"/>
        <label>1</label>
    </ligand>
</feature>
<dbReference type="GO" id="GO:0016788">
    <property type="term" value="F:hydrolase activity, acting on ester bonds"/>
    <property type="evidence" value="ECO:0007669"/>
    <property type="project" value="InterPro"/>
</dbReference>
<dbReference type="AlphaFoldDB" id="A0A178IMI4"/>
<dbReference type="Proteomes" id="UP000078486">
    <property type="component" value="Unassembled WGS sequence"/>
</dbReference>
<dbReference type="CDD" id="cd01310">
    <property type="entry name" value="TatD_DNAse"/>
    <property type="match status" value="1"/>
</dbReference>
<evidence type="ECO:0000256" key="1">
    <source>
        <dbReference type="PIRSR" id="PIRSR005902-1"/>
    </source>
</evidence>
<protein>
    <submittedName>
        <fullName evidence="3">Hydrolase TatD</fullName>
    </submittedName>
</protein>
<feature type="compositionally biased region" description="Pro residues" evidence="2">
    <location>
        <begin position="221"/>
        <end position="237"/>
    </location>
</feature>
<feature type="binding site" evidence="1">
    <location>
        <position position="143"/>
    </location>
    <ligand>
        <name>a divalent metal cation</name>
        <dbReference type="ChEBI" id="CHEBI:60240"/>
        <label>2</label>
    </ligand>
</feature>
<proteinExistence type="predicted"/>
<dbReference type="OrthoDB" id="9810005at2"/>
<reference evidence="3 4" key="1">
    <citation type="submission" date="2016-01" db="EMBL/GenBank/DDBJ databases">
        <title>High potential of lignocellulose degradation of a new Verrucomicrobia species.</title>
        <authorList>
            <person name="Wang Y."/>
            <person name="Shi Y."/>
            <person name="Qiu Z."/>
            <person name="Liu S."/>
            <person name="Yang H."/>
        </authorList>
    </citation>
    <scope>NUCLEOTIDE SEQUENCE [LARGE SCALE GENOMIC DNA]</scope>
    <source>
        <strain evidence="3 4">TSB47</strain>
    </source>
</reference>
<feature type="region of interest" description="Disordered" evidence="2">
    <location>
        <begin position="218"/>
        <end position="241"/>
    </location>
</feature>
<dbReference type="InterPro" id="IPR032466">
    <property type="entry name" value="Metal_Hydrolase"/>
</dbReference>
<accession>A0A178IMI4</accession>
<feature type="binding site" evidence="1">
    <location>
        <position position="168"/>
    </location>
    <ligand>
        <name>a divalent metal cation</name>
        <dbReference type="ChEBI" id="CHEBI:60240"/>
        <label>2</label>
    </ligand>
</feature>